<accession>A0A388MF96</accession>
<feature type="domain" description="Coiled-coil" evidence="4">
    <location>
        <begin position="146"/>
        <end position="226"/>
    </location>
</feature>
<dbReference type="InterPro" id="IPR010422">
    <property type="entry name" value="Ccdc124/Oxs1"/>
</dbReference>
<keyword evidence="2" id="KW-0175">Coiled coil</keyword>
<feature type="compositionally biased region" description="Basic and acidic residues" evidence="3">
    <location>
        <begin position="106"/>
        <end position="132"/>
    </location>
</feature>
<evidence type="ECO:0000259" key="4">
    <source>
        <dbReference type="Pfam" id="PF06244"/>
    </source>
</evidence>
<protein>
    <recommendedName>
        <fullName evidence="4">Coiled-coil domain-containing protein</fullName>
    </recommendedName>
</protein>
<dbReference type="Gramene" id="GBG93236">
    <property type="protein sequence ID" value="GBG93236"/>
    <property type="gene ID" value="CBR_g61263"/>
</dbReference>
<sequence>MPKKMGVNSKAEEARSRKAAVAAEVKVREERQKEEQYWQGAEGPKSKAAKKKEEEAMKRTEQAAKRAEAKALAEKEEKEMEKYGKKPAQKVNQVAGHVPKVTAADLAKRREEERKETEAKAEAMKARERRMTAEKDYDNMVLQANTNRIESLIDARSVDEALSQMTVGDDVAADRHPERRLKAAFKLFEDAELPRLKIERPGLTLTQYKDLLWKMWKKSPANPMNQAQGQSS</sequence>
<organism evidence="5 6">
    <name type="scientific">Chara braunii</name>
    <name type="common">Braun's stonewort</name>
    <dbReference type="NCBI Taxonomy" id="69332"/>
    <lineage>
        <taxon>Eukaryota</taxon>
        <taxon>Viridiplantae</taxon>
        <taxon>Streptophyta</taxon>
        <taxon>Charophyceae</taxon>
        <taxon>Charales</taxon>
        <taxon>Characeae</taxon>
        <taxon>Chara</taxon>
    </lineage>
</organism>
<dbReference type="OMA" id="FEERMMP"/>
<dbReference type="GO" id="GO:0003713">
    <property type="term" value="F:transcription coactivator activity"/>
    <property type="evidence" value="ECO:0007669"/>
    <property type="project" value="TreeGrafter"/>
</dbReference>
<dbReference type="PANTHER" id="PTHR21680:SF0">
    <property type="entry name" value="COILED-COIL DOMAIN-CONTAINING PROTEIN 124"/>
    <property type="match status" value="1"/>
</dbReference>
<comment type="caution">
    <text evidence="5">The sequence shown here is derived from an EMBL/GenBank/DDBJ whole genome shotgun (WGS) entry which is preliminary data.</text>
</comment>
<dbReference type="GO" id="GO:0006366">
    <property type="term" value="P:transcription by RNA polymerase II"/>
    <property type="evidence" value="ECO:0007669"/>
    <property type="project" value="TreeGrafter"/>
</dbReference>
<reference evidence="5 6" key="1">
    <citation type="journal article" date="2018" name="Cell">
        <title>The Chara Genome: Secondary Complexity and Implications for Plant Terrestrialization.</title>
        <authorList>
            <person name="Nishiyama T."/>
            <person name="Sakayama H."/>
            <person name="Vries J.D."/>
            <person name="Buschmann H."/>
            <person name="Saint-Marcoux D."/>
            <person name="Ullrich K.K."/>
            <person name="Haas F.B."/>
            <person name="Vanderstraeten L."/>
            <person name="Becker D."/>
            <person name="Lang D."/>
            <person name="Vosolsobe S."/>
            <person name="Rombauts S."/>
            <person name="Wilhelmsson P.K.I."/>
            <person name="Janitza P."/>
            <person name="Kern R."/>
            <person name="Heyl A."/>
            <person name="Rumpler F."/>
            <person name="Villalobos L.I.A.C."/>
            <person name="Clay J.M."/>
            <person name="Skokan R."/>
            <person name="Toyoda A."/>
            <person name="Suzuki Y."/>
            <person name="Kagoshima H."/>
            <person name="Schijlen E."/>
            <person name="Tajeshwar N."/>
            <person name="Catarino B."/>
            <person name="Hetherington A.J."/>
            <person name="Saltykova A."/>
            <person name="Bonnot C."/>
            <person name="Breuninger H."/>
            <person name="Symeonidi A."/>
            <person name="Radhakrishnan G.V."/>
            <person name="Van Nieuwerburgh F."/>
            <person name="Deforce D."/>
            <person name="Chang C."/>
            <person name="Karol K.G."/>
            <person name="Hedrich R."/>
            <person name="Ulvskov P."/>
            <person name="Glockner G."/>
            <person name="Delwiche C.F."/>
            <person name="Petrasek J."/>
            <person name="Van de Peer Y."/>
            <person name="Friml J."/>
            <person name="Beilby M."/>
            <person name="Dolan L."/>
            <person name="Kohara Y."/>
            <person name="Sugano S."/>
            <person name="Fujiyama A."/>
            <person name="Delaux P.-M."/>
            <person name="Quint M."/>
            <person name="TheiBen G."/>
            <person name="Hagemann M."/>
            <person name="Harholt J."/>
            <person name="Dunand C."/>
            <person name="Zachgo S."/>
            <person name="Langdale J."/>
            <person name="Maumus F."/>
            <person name="Straeten D.V.D."/>
            <person name="Gould S.B."/>
            <person name="Rensing S.A."/>
        </authorList>
    </citation>
    <scope>NUCLEOTIDE SEQUENCE [LARGE SCALE GENOMIC DNA]</scope>
    <source>
        <strain evidence="5 6">S276</strain>
    </source>
</reference>
<dbReference type="AlphaFoldDB" id="A0A388MF96"/>
<dbReference type="InterPro" id="IPR054414">
    <property type="entry name" value="Ccdc124/Oxs1_C"/>
</dbReference>
<evidence type="ECO:0000256" key="2">
    <source>
        <dbReference type="ARBA" id="ARBA00023054"/>
    </source>
</evidence>
<comment type="similarity">
    <text evidence="1">Belongs to the CCDC124 family.</text>
</comment>
<keyword evidence="6" id="KW-1185">Reference proteome</keyword>
<evidence type="ECO:0000313" key="5">
    <source>
        <dbReference type="EMBL" id="GBG93236.1"/>
    </source>
</evidence>
<evidence type="ECO:0000256" key="3">
    <source>
        <dbReference type="SAM" id="MobiDB-lite"/>
    </source>
</evidence>
<proteinExistence type="inferred from homology"/>
<dbReference type="PANTHER" id="PTHR21680">
    <property type="entry name" value="COILED-COIL DOMAIN-CONTAINING PROTEIN 124"/>
    <property type="match status" value="1"/>
</dbReference>
<dbReference type="STRING" id="69332.A0A388MF96"/>
<feature type="region of interest" description="Disordered" evidence="3">
    <location>
        <begin position="28"/>
        <end position="132"/>
    </location>
</feature>
<feature type="compositionally biased region" description="Basic and acidic residues" evidence="3">
    <location>
        <begin position="51"/>
        <end position="84"/>
    </location>
</feature>
<name>A0A388MF96_CHABU</name>
<dbReference type="Proteomes" id="UP000265515">
    <property type="component" value="Unassembled WGS sequence"/>
</dbReference>
<dbReference type="OrthoDB" id="76412at2759"/>
<dbReference type="GO" id="GO:0005634">
    <property type="term" value="C:nucleus"/>
    <property type="evidence" value="ECO:0007669"/>
    <property type="project" value="TreeGrafter"/>
</dbReference>
<evidence type="ECO:0000256" key="1">
    <source>
        <dbReference type="ARBA" id="ARBA00008296"/>
    </source>
</evidence>
<gene>
    <name evidence="5" type="ORF">CBR_g61263</name>
</gene>
<dbReference type="EMBL" id="BFEA01001321">
    <property type="protein sequence ID" value="GBG93236.1"/>
    <property type="molecule type" value="Genomic_DNA"/>
</dbReference>
<dbReference type="Pfam" id="PF06244">
    <property type="entry name" value="Ccdc124"/>
    <property type="match status" value="1"/>
</dbReference>
<evidence type="ECO:0000313" key="6">
    <source>
        <dbReference type="Proteomes" id="UP000265515"/>
    </source>
</evidence>